<evidence type="ECO:0000313" key="3">
    <source>
        <dbReference type="EMBL" id="CAL2102224.1"/>
    </source>
</evidence>
<evidence type="ECO:0000313" key="4">
    <source>
        <dbReference type="Proteomes" id="UP001497527"/>
    </source>
</evidence>
<keyword evidence="4" id="KW-1185">Reference proteome</keyword>
<name>A0ABP1EUP7_9FLAO</name>
<keyword evidence="2" id="KW-0472">Membrane</keyword>
<evidence type="ECO:0000256" key="1">
    <source>
        <dbReference type="SAM" id="MobiDB-lite"/>
    </source>
</evidence>
<keyword evidence="2" id="KW-0812">Transmembrane</keyword>
<accession>A0ABP1EUP7</accession>
<comment type="caution">
    <text evidence="3">The sequence shown here is derived from an EMBL/GenBank/DDBJ whole genome shotgun (WGS) entry which is preliminary data.</text>
</comment>
<dbReference type="RefSeq" id="WP_348714299.1">
    <property type="nucleotide sequence ID" value="NZ_CAXJIO010000010.1"/>
</dbReference>
<proteinExistence type="predicted"/>
<feature type="region of interest" description="Disordered" evidence="1">
    <location>
        <begin position="358"/>
        <end position="383"/>
    </location>
</feature>
<feature type="compositionally biased region" description="Low complexity" evidence="1">
    <location>
        <begin position="358"/>
        <end position="367"/>
    </location>
</feature>
<organism evidence="3 4">
    <name type="scientific">Tenacibaculum polynesiense</name>
    <dbReference type="NCBI Taxonomy" id="3137857"/>
    <lineage>
        <taxon>Bacteria</taxon>
        <taxon>Pseudomonadati</taxon>
        <taxon>Bacteroidota</taxon>
        <taxon>Flavobacteriia</taxon>
        <taxon>Flavobacteriales</taxon>
        <taxon>Flavobacteriaceae</taxon>
        <taxon>Tenacibaculum</taxon>
    </lineage>
</organism>
<dbReference type="Proteomes" id="UP001497527">
    <property type="component" value="Unassembled WGS sequence"/>
</dbReference>
<gene>
    <name evidence="3" type="ORF">T190423A01A_10787</name>
</gene>
<sequence>MGGTEVILHRQQKTYSEMKTTPPMYQWKLFYCFVFTYLLLCTIQLNAQNFSGLENKKLNKLDDVTGLLTGLISKLDGKVESVTVTYDSERTLKLSIAYTGLSNAYFKASVLDAQKKQLKGTPKIEYSLEGKTSPLELEFALSEDLPEGLTLDSPYLEIKLSKSKNEFVKNTNLYNLNKQWKTDVNPENITIQAVLDPIGSAANLKENNQKIIIPKKKPQIKLNYNKAILSTIRTTPTRTLTPTVNKNTIDGTWVNTNANTRSITKVVVSNNGKNVRVYGKCSPRDCDWGTKTLSPLRGLNMYRAVFDSRIATSTFTFTFNKNLSARHTRKYKSQSRVKTTTETFKKLQIFMPIYTGIRTTTTSGGTTQPEEDKTPQGPDNNPISLWEDLVADNDFEFPYEITNIRMDVYPDKNLKSGVFYYLPNAYHLRWNADERYKFRMLYGEASEGDNGANVRMVGTLTPGISSKEIALIKTLLESYVKSNTSYKFTDLKIIPIQSAPKISLSSGLEGQYDISSDKINVNVTSSISNPIDISWVTDTKTKEEIQVALSEGVGVQGAMTLVPDSESVPEQLIPVRITLADKRTLGKFMLQPNSWRDKKWKNETQFPLKLKMIHALIIEKQGNKTIPIVYSWSLNNVTVPAKASVEFDTSKMPKWIETKGKTEQIWIDYSIDDCPSCVDEIIEEISNATSLLNKEIAFESVGVFESIKPAFMKIKVRTKQADPKGKTVIELPTIRIDKDMEVFSTGPLYLKKEDTPNFEYQITVVMPDGEVHRSDSWIFSDEVDLILGSKILKENISSLNTTPQD</sequence>
<keyword evidence="2" id="KW-1133">Transmembrane helix</keyword>
<evidence type="ECO:0000256" key="2">
    <source>
        <dbReference type="SAM" id="Phobius"/>
    </source>
</evidence>
<dbReference type="EMBL" id="CAXJIO010000010">
    <property type="protein sequence ID" value="CAL2102224.1"/>
    <property type="molecule type" value="Genomic_DNA"/>
</dbReference>
<reference evidence="3 4" key="1">
    <citation type="submission" date="2024-05" db="EMBL/GenBank/DDBJ databases">
        <authorList>
            <person name="Duchaud E."/>
        </authorList>
    </citation>
    <scope>NUCLEOTIDE SEQUENCE [LARGE SCALE GENOMIC DNA]</scope>
    <source>
        <strain evidence="3">Ena-SAMPLE-TAB-13-05-2024-13:56:06:370-140308</strain>
    </source>
</reference>
<feature type="transmembrane region" description="Helical" evidence="2">
    <location>
        <begin position="29"/>
        <end position="47"/>
    </location>
</feature>
<protein>
    <submittedName>
        <fullName evidence="3">Uncharacterized protein</fullName>
    </submittedName>
</protein>